<gene>
    <name evidence="1" type="ORF">AFUS01_LOCUS39863</name>
</gene>
<organism evidence="1 2">
    <name type="scientific">Allacma fusca</name>
    <dbReference type="NCBI Taxonomy" id="39272"/>
    <lineage>
        <taxon>Eukaryota</taxon>
        <taxon>Metazoa</taxon>
        <taxon>Ecdysozoa</taxon>
        <taxon>Arthropoda</taxon>
        <taxon>Hexapoda</taxon>
        <taxon>Collembola</taxon>
        <taxon>Symphypleona</taxon>
        <taxon>Sminthuridae</taxon>
        <taxon>Allacma</taxon>
    </lineage>
</organism>
<feature type="non-terminal residue" evidence="1">
    <location>
        <position position="125"/>
    </location>
</feature>
<evidence type="ECO:0000313" key="1">
    <source>
        <dbReference type="EMBL" id="CAG7830035.1"/>
    </source>
</evidence>
<dbReference type="Proteomes" id="UP000708208">
    <property type="component" value="Unassembled WGS sequence"/>
</dbReference>
<reference evidence="1" key="1">
    <citation type="submission" date="2021-06" db="EMBL/GenBank/DDBJ databases">
        <authorList>
            <person name="Hodson N. C."/>
            <person name="Mongue J. A."/>
            <person name="Jaron S. K."/>
        </authorList>
    </citation>
    <scope>NUCLEOTIDE SEQUENCE</scope>
</reference>
<accession>A0A8J2L891</accession>
<sequence>MYEYKVGCRIAELWTIATNGTPSALLSEDKTENDQGNNNHKNKYDNIMECNIFLMYVITVPLRKKSKSESVSAIDGSIVNARRDHYVDDLEMEKLILEEESDVEVIEDSAIVRNSRKRKANGKSK</sequence>
<protein>
    <submittedName>
        <fullName evidence="1">Uncharacterized protein</fullName>
    </submittedName>
</protein>
<name>A0A8J2L891_9HEXA</name>
<dbReference type="EMBL" id="CAJVCH010553912">
    <property type="protein sequence ID" value="CAG7830035.1"/>
    <property type="molecule type" value="Genomic_DNA"/>
</dbReference>
<keyword evidence="2" id="KW-1185">Reference proteome</keyword>
<evidence type="ECO:0000313" key="2">
    <source>
        <dbReference type="Proteomes" id="UP000708208"/>
    </source>
</evidence>
<dbReference type="AlphaFoldDB" id="A0A8J2L891"/>
<proteinExistence type="predicted"/>
<comment type="caution">
    <text evidence="1">The sequence shown here is derived from an EMBL/GenBank/DDBJ whole genome shotgun (WGS) entry which is preliminary data.</text>
</comment>